<evidence type="ECO:0000256" key="1">
    <source>
        <dbReference type="ARBA" id="ARBA00023054"/>
    </source>
</evidence>
<feature type="compositionally biased region" description="Low complexity" evidence="3">
    <location>
        <begin position="1052"/>
        <end position="1063"/>
    </location>
</feature>
<comment type="caution">
    <text evidence="4">The sequence shown here is derived from an EMBL/GenBank/DDBJ whole genome shotgun (WGS) entry which is preliminary data.</text>
</comment>
<reference evidence="4 5" key="1">
    <citation type="submission" date="2024-04" db="EMBL/GenBank/DDBJ databases">
        <title>Tritrichomonas musculus Genome.</title>
        <authorList>
            <person name="Alves-Ferreira E."/>
            <person name="Grigg M."/>
            <person name="Lorenzi H."/>
            <person name="Galac M."/>
        </authorList>
    </citation>
    <scope>NUCLEOTIDE SEQUENCE [LARGE SCALE GENOMIC DNA]</scope>
    <source>
        <strain evidence="4 5">EAF2021</strain>
    </source>
</reference>
<dbReference type="EMBL" id="JAPFFF010000017">
    <property type="protein sequence ID" value="KAK8863987.1"/>
    <property type="molecule type" value="Genomic_DNA"/>
</dbReference>
<evidence type="ECO:0000256" key="3">
    <source>
        <dbReference type="SAM" id="MobiDB-lite"/>
    </source>
</evidence>
<evidence type="ECO:0000313" key="5">
    <source>
        <dbReference type="Proteomes" id="UP001470230"/>
    </source>
</evidence>
<dbReference type="PANTHER" id="PTHR18870:SF9">
    <property type="entry name" value="PROTEIN TAG-278-RELATED"/>
    <property type="match status" value="1"/>
</dbReference>
<feature type="compositionally biased region" description="Low complexity" evidence="3">
    <location>
        <begin position="1027"/>
        <end position="1037"/>
    </location>
</feature>
<protein>
    <recommendedName>
        <fullName evidence="6">Protein FAM184A/B N-terminal domain-containing protein</fullName>
    </recommendedName>
</protein>
<sequence length="1070" mass="126077">MNQLEENWKFNVSKKIAQLTKVIFRLHSESLDRRDLVAQVRKKCDEEISAIVMHSNEVINEAHRGANEYRQSIESLLRSEYESKFDEIKEVYSMSKDQIQNDFQTVSNHYEDKVSDLQNQVTELMAQTEKAELAFQRAADHFSQDKEILVNKLEAKQKKEIEDCIQKSNEKINQLILEHAKKEEEIKLQMQKELVEQKRQSNSNSNQMREQLKKRIFELENSNRSLESQLKKNTITITNLKSKLEKAAKQIADAEDQNQLEQKNLKEQLENKINEINQKHIEELTLKDKEIETLNETIENNQKQFEANLQEKNDEWSQKVRELYIQIEKLQYELSKSSGITDQMFNDLLKKHEDEKNELKNKHDEEIESLQLKEERLRNDYQAMQKQYLEEIENIKKLHETEKAKLRIEMSKMKNAHSEEIEKLYSDYQTELNQLKVTMEDASNTNKVLLSSANKELLDLKVFLAKEKTNHEIEIQEFSSRKSHEINALKQNHQIELDNMSNSYENKIKGMDEQYKKQIEELIKSNESQIKAIEEKNELNLRLSIEKQNVEMEKRNSIQLGLMRDALDKEIQSYKDSIKMKEEEIKNLNEENQRSLRLKNDIISDLNDQILEVKKKSEVEISNIISANNEQLTSLKNEIELQKSRFDEEKVALIAKYKEKLKIKKSSLNELETQRMNQISQLRIEFDQDKEKYQKQIELLNAEIQRLRSQCDQIAAEYEAKMKTIVDEKLKEEAEIREKQKEELINERRNANESRMYLQSQADTLNDQLKASKKMYQSLLEEMETFTDSVKKEELKRFTEYEQQRLKELNEQAQSYQSKIDDLNGQIKNLNEIIEKERIENFHKVSHLEKSCKDQIDTLKTEHEDSTEKMKTDYESQINDLNQRIAELEVTIEDWEEKFRTRDARPEDVQKIMSLEESIKEKSDTLTKLFIELKHYQNELINREISYNKLFNVNPNIGELNVIEKKIKVENLITESKTKTLRFLPKLSDDRDKDMKFLKTTSTPRRKAVSSLNTQKSKEKVNSKGVSSSLAATASTLKSVGGNSNSSTLILNPQSPSQQSNSNLRKSTPS</sequence>
<feature type="coiled-coil region" evidence="2">
    <location>
        <begin position="501"/>
        <end position="601"/>
    </location>
</feature>
<keyword evidence="5" id="KW-1185">Reference proteome</keyword>
<feature type="coiled-coil region" evidence="2">
    <location>
        <begin position="158"/>
        <end position="445"/>
    </location>
</feature>
<feature type="compositionally biased region" description="Polar residues" evidence="3">
    <location>
        <begin position="1041"/>
        <end position="1051"/>
    </location>
</feature>
<dbReference type="Proteomes" id="UP001470230">
    <property type="component" value="Unassembled WGS sequence"/>
</dbReference>
<proteinExistence type="predicted"/>
<accession>A0ABR2IJY1</accession>
<evidence type="ECO:0000256" key="2">
    <source>
        <dbReference type="SAM" id="Coils"/>
    </source>
</evidence>
<keyword evidence="1 2" id="KW-0175">Coiled coil</keyword>
<feature type="coiled-coil region" evidence="2">
    <location>
        <begin position="625"/>
        <end position="840"/>
    </location>
</feature>
<feature type="coiled-coil region" evidence="2">
    <location>
        <begin position="107"/>
        <end position="134"/>
    </location>
</feature>
<feature type="coiled-coil region" evidence="2">
    <location>
        <begin position="864"/>
        <end position="939"/>
    </location>
</feature>
<gene>
    <name evidence="4" type="ORF">M9Y10_011681</name>
</gene>
<feature type="region of interest" description="Disordered" evidence="3">
    <location>
        <begin position="999"/>
        <end position="1070"/>
    </location>
</feature>
<evidence type="ECO:0000313" key="4">
    <source>
        <dbReference type="EMBL" id="KAK8863987.1"/>
    </source>
</evidence>
<evidence type="ECO:0008006" key="6">
    <source>
        <dbReference type="Google" id="ProtNLM"/>
    </source>
</evidence>
<organism evidence="4 5">
    <name type="scientific">Tritrichomonas musculus</name>
    <dbReference type="NCBI Taxonomy" id="1915356"/>
    <lineage>
        <taxon>Eukaryota</taxon>
        <taxon>Metamonada</taxon>
        <taxon>Parabasalia</taxon>
        <taxon>Tritrichomonadida</taxon>
        <taxon>Tritrichomonadidae</taxon>
        <taxon>Tritrichomonas</taxon>
    </lineage>
</organism>
<dbReference type="PANTHER" id="PTHR18870">
    <property type="entry name" value="PROTEIN TAG-278-RELATED"/>
    <property type="match status" value="1"/>
</dbReference>
<name>A0ABR2IJY1_9EUKA</name>